<evidence type="ECO:0000259" key="1">
    <source>
        <dbReference type="SMART" id="SM00316"/>
    </source>
</evidence>
<dbReference type="InterPro" id="IPR012340">
    <property type="entry name" value="NA-bd_OB-fold"/>
</dbReference>
<dbReference type="InterPro" id="IPR050180">
    <property type="entry name" value="RNR_Ribonuclease"/>
</dbReference>
<accession>A7I6H4</accession>
<evidence type="ECO:0000259" key="2">
    <source>
        <dbReference type="SMART" id="SM00955"/>
    </source>
</evidence>
<evidence type="ECO:0000313" key="3">
    <source>
        <dbReference type="EMBL" id="ABS55335.1"/>
    </source>
</evidence>
<dbReference type="AlphaFoldDB" id="A7I6H4"/>
<dbReference type="SUPFAM" id="SSF50249">
    <property type="entry name" value="Nucleic acid-binding proteins"/>
    <property type="match status" value="2"/>
</dbReference>
<dbReference type="SMART" id="SM00316">
    <property type="entry name" value="S1"/>
    <property type="match status" value="1"/>
</dbReference>
<dbReference type="OrthoDB" id="134933at2157"/>
<gene>
    <name evidence="3" type="ordered locus">Mboo_0817</name>
</gene>
<dbReference type="HOGENOM" id="CLU_002333_4_1_2"/>
<dbReference type="RefSeq" id="WP_012106359.1">
    <property type="nucleotide sequence ID" value="NC_009712.1"/>
</dbReference>
<dbReference type="GeneID" id="5411496"/>
<dbReference type="Proteomes" id="UP000002408">
    <property type="component" value="Chromosome"/>
</dbReference>
<dbReference type="GO" id="GO:0003723">
    <property type="term" value="F:RNA binding"/>
    <property type="evidence" value="ECO:0007669"/>
    <property type="project" value="InterPro"/>
</dbReference>
<protein>
    <submittedName>
        <fullName evidence="3">Ribonuclease II</fullName>
    </submittedName>
</protein>
<dbReference type="Pfam" id="PF00773">
    <property type="entry name" value="RNB"/>
    <property type="match status" value="1"/>
</dbReference>
<dbReference type="GO" id="GO:0006402">
    <property type="term" value="P:mRNA catabolic process"/>
    <property type="evidence" value="ECO:0007669"/>
    <property type="project" value="TreeGrafter"/>
</dbReference>
<name>A7I6H4_METB6</name>
<dbReference type="STRING" id="456442.Mboo_0817"/>
<dbReference type="InterPro" id="IPR040596">
    <property type="entry name" value="RNase_II_C_S1"/>
</dbReference>
<evidence type="ECO:0000313" key="4">
    <source>
        <dbReference type="Proteomes" id="UP000002408"/>
    </source>
</evidence>
<dbReference type="SMART" id="SM00955">
    <property type="entry name" value="RNB"/>
    <property type="match status" value="1"/>
</dbReference>
<dbReference type="EMBL" id="CP000780">
    <property type="protein sequence ID" value="ABS55335.1"/>
    <property type="molecule type" value="Genomic_DNA"/>
</dbReference>
<keyword evidence="4" id="KW-1185">Reference proteome</keyword>
<dbReference type="InterPro" id="IPR001900">
    <property type="entry name" value="RNase_II/R"/>
</dbReference>
<dbReference type="Pfam" id="PF18614">
    <property type="entry name" value="RNase_II_C_S1"/>
    <property type="match status" value="1"/>
</dbReference>
<proteinExistence type="predicted"/>
<feature type="domain" description="RNB" evidence="2">
    <location>
        <begin position="53"/>
        <end position="386"/>
    </location>
</feature>
<organism evidence="3 4">
    <name type="scientific">Methanoregula boonei (strain DSM 21154 / JCM 14090 / 6A8)</name>
    <dbReference type="NCBI Taxonomy" id="456442"/>
    <lineage>
        <taxon>Archaea</taxon>
        <taxon>Methanobacteriati</taxon>
        <taxon>Methanobacteriota</taxon>
        <taxon>Stenosarchaea group</taxon>
        <taxon>Methanomicrobia</taxon>
        <taxon>Methanomicrobiales</taxon>
        <taxon>Methanoregulaceae</taxon>
        <taxon>Methanoregula</taxon>
    </lineage>
</organism>
<dbReference type="PANTHER" id="PTHR23355:SF9">
    <property type="entry name" value="DIS3-LIKE EXONUCLEASE 2"/>
    <property type="match status" value="1"/>
</dbReference>
<sequence length="497" mass="55063">MKKHRPHLHDIDLRSIALHAMEKYGFAARFPPQVTDEVNGMQERTFVDFPGDACDLRALLWSSIDNHDSQDLDQLEYCERKPDGTIRVMIAIADVDSYVKAHSPTDEYAAHNGTSVYTGIVTYPMLPERLSYNLTSLLQDKDRLAVIIEFTVHPEGSFTPGEVHRALVRNKAKLVYESTGAWLEGTGPIPPGIKEIPGLEEQVRIQDETAKLLRKFRRDQGALEFDTLEAEVVLEDGEVSGLTTRTPNPARALIEEFMVAANGTMVARLGAAGVPMIQRVVKTPKNWPGIILAAAVLGETLPEKPDAKALARFLARQKTADPLHFPDLSLAVIKLLGPGEYTLLEPGESPTGHFALAVIDYTHATAPNRRYVDIINQRQIKAILAKSPGPYAAADLRERAGWLTDREKASKKVKRFMRKSVAAMLLADSIGKTFEALVTGAADKGTYVRLLTPPAEGRVVKGERNLQVGQKVRVRLLKTDPYNGFIDFECISREKMV</sequence>
<dbReference type="InterPro" id="IPR003029">
    <property type="entry name" value="S1_domain"/>
</dbReference>
<reference evidence="4" key="1">
    <citation type="journal article" date="2015" name="Microbiology">
        <title>Genome of Methanoregula boonei 6A8 reveals adaptations to oligotrophic peatland environments.</title>
        <authorList>
            <person name="Braeuer S."/>
            <person name="Cadillo-Quiroz H."/>
            <person name="Kyrpides N."/>
            <person name="Woyke T."/>
            <person name="Goodwin L."/>
            <person name="Detter C."/>
            <person name="Podell S."/>
            <person name="Yavitt J.B."/>
            <person name="Zinder S.H."/>
        </authorList>
    </citation>
    <scope>NUCLEOTIDE SEQUENCE [LARGE SCALE GENOMIC DNA]</scope>
    <source>
        <strain evidence="4">DSM 21154 / JCM 14090 / 6A8</strain>
    </source>
</reference>
<dbReference type="GO" id="GO:0004540">
    <property type="term" value="F:RNA nuclease activity"/>
    <property type="evidence" value="ECO:0007669"/>
    <property type="project" value="InterPro"/>
</dbReference>
<feature type="domain" description="S1 motif" evidence="1">
    <location>
        <begin position="429"/>
        <end position="491"/>
    </location>
</feature>
<dbReference type="PANTHER" id="PTHR23355">
    <property type="entry name" value="RIBONUCLEASE"/>
    <property type="match status" value="1"/>
</dbReference>
<dbReference type="GO" id="GO:0005829">
    <property type="term" value="C:cytosol"/>
    <property type="evidence" value="ECO:0007669"/>
    <property type="project" value="TreeGrafter"/>
</dbReference>
<dbReference type="eggNOG" id="arCOG04686">
    <property type="taxonomic scope" value="Archaea"/>
</dbReference>
<dbReference type="KEGG" id="mbn:Mboo_0817"/>